<feature type="transmembrane region" description="Helical" evidence="1">
    <location>
        <begin position="143"/>
        <end position="163"/>
    </location>
</feature>
<keyword evidence="1" id="KW-0812">Transmembrane</keyword>
<feature type="transmembrane region" description="Helical" evidence="1">
    <location>
        <begin position="34"/>
        <end position="51"/>
    </location>
</feature>
<sequence length="165" mass="18762">MYWWYSLSSFVLSSFCPYSLFLHSPPPMYSGIPFIFFVLSSIPFCFTFLPFNPLCTGLYFLSSFVLSSILLSLSHSSCNPIAGIPFSSLSFHHSYSLSHSSCIPFHLLSFHQSSSFILFPPVHSLSSFVLSSILPILNPPPMYWWYSLSSFVLFINPPILFHFPC</sequence>
<gene>
    <name evidence="2" type="ORF">SPHA_68558</name>
</gene>
<evidence type="ECO:0000313" key="2">
    <source>
        <dbReference type="EMBL" id="CAE1318061.1"/>
    </source>
</evidence>
<keyword evidence="3" id="KW-1185">Reference proteome</keyword>
<dbReference type="Proteomes" id="UP000597762">
    <property type="component" value="Unassembled WGS sequence"/>
</dbReference>
<protein>
    <submittedName>
        <fullName evidence="2">Uncharacterized protein</fullName>
    </submittedName>
</protein>
<comment type="caution">
    <text evidence="2">The sequence shown here is derived from an EMBL/GenBank/DDBJ whole genome shotgun (WGS) entry which is preliminary data.</text>
</comment>
<dbReference type="AlphaFoldDB" id="A0A812E8P2"/>
<organism evidence="2 3">
    <name type="scientific">Acanthosepion pharaonis</name>
    <name type="common">Pharaoh cuttlefish</name>
    <name type="synonym">Sepia pharaonis</name>
    <dbReference type="NCBI Taxonomy" id="158019"/>
    <lineage>
        <taxon>Eukaryota</taxon>
        <taxon>Metazoa</taxon>
        <taxon>Spiralia</taxon>
        <taxon>Lophotrochozoa</taxon>
        <taxon>Mollusca</taxon>
        <taxon>Cephalopoda</taxon>
        <taxon>Coleoidea</taxon>
        <taxon>Decapodiformes</taxon>
        <taxon>Sepiida</taxon>
        <taxon>Sepiina</taxon>
        <taxon>Sepiidae</taxon>
        <taxon>Acanthosepion</taxon>
    </lineage>
</organism>
<proteinExistence type="predicted"/>
<keyword evidence="1" id="KW-0472">Membrane</keyword>
<name>A0A812E8P2_ACAPH</name>
<keyword evidence="1" id="KW-1133">Transmembrane helix</keyword>
<dbReference type="EMBL" id="CAHIKZ030004991">
    <property type="protein sequence ID" value="CAE1318061.1"/>
    <property type="molecule type" value="Genomic_DNA"/>
</dbReference>
<accession>A0A812E8P2</accession>
<evidence type="ECO:0000256" key="1">
    <source>
        <dbReference type="SAM" id="Phobius"/>
    </source>
</evidence>
<evidence type="ECO:0000313" key="3">
    <source>
        <dbReference type="Proteomes" id="UP000597762"/>
    </source>
</evidence>
<reference evidence="2" key="1">
    <citation type="submission" date="2021-01" db="EMBL/GenBank/DDBJ databases">
        <authorList>
            <person name="Li R."/>
            <person name="Bekaert M."/>
        </authorList>
    </citation>
    <scope>NUCLEOTIDE SEQUENCE</scope>
    <source>
        <strain evidence="2">Farmed</strain>
    </source>
</reference>